<sequence>MYQAIADLLYLNGEFEIWKSCLVTDYRHTVAQRILTHTHLSLHDAETARLFEKTANQIKTRNPKVLGMQTAYNFVLSIISDQNVFDEFQRLFKTHCYDAGLMDACLHQLDDDTQAELIYCVEDEIKKIKDCVVLG</sequence>
<gene>
    <name evidence="1" type="primary">orf110</name>
</gene>
<protein>
    <submittedName>
        <fullName evidence="1">ORF110</fullName>
    </submittedName>
</protein>
<evidence type="ECO:0000313" key="2">
    <source>
        <dbReference type="EMBL" id="QGZ00063.1"/>
    </source>
</evidence>
<accession>A0A6B9I6E6</accession>
<evidence type="ECO:0000313" key="1">
    <source>
        <dbReference type="EMBL" id="QGY99495.1"/>
    </source>
</evidence>
<organismHost>
    <name type="scientific">Cydia pomonella</name>
    <name type="common">Codling moth</name>
    <dbReference type="NCBI Taxonomy" id="82600"/>
</organismHost>
<dbReference type="EMBL" id="MN696170">
    <property type="protein sequence ID" value="QGZ00063.1"/>
    <property type="molecule type" value="Genomic_DNA"/>
</dbReference>
<name>A0A6B9I6E6_GVCP</name>
<organism evidence="1">
    <name type="scientific">Cydia pomonella granulosis virus</name>
    <name type="common">CpGV</name>
    <name type="synonym">Cydia pomonella granulovirus</name>
    <dbReference type="NCBI Taxonomy" id="28289"/>
    <lineage>
        <taxon>Viruses</taxon>
        <taxon>Viruses incertae sedis</taxon>
        <taxon>Naldaviricetes</taxon>
        <taxon>Lefavirales</taxon>
        <taxon>Baculoviridae</taxon>
        <taxon>Betabaculovirus</taxon>
        <taxon>Betabaculovirus cypomonellae</taxon>
    </lineage>
</organism>
<proteinExistence type="predicted"/>
<reference evidence="1" key="1">
    <citation type="journal article" date="2019" name="Virology">
        <title>Single nucleotide polymorphism (SNP) frequencies and distribution reveal complex genetic composition of seven novel natural isolates of Cydia pomonella granulovirus.</title>
        <authorList>
            <person name="Fan J."/>
            <person name="Wennmann J.T."/>
            <person name="Wang D."/>
            <person name="Jehle J.A."/>
        </authorList>
    </citation>
    <scope>NUCLEOTIDE SEQUENCE</scope>
    <source>
        <strain evidence="1">CpGV-JQ</strain>
        <strain evidence="2">CpGV-ZY2</strain>
    </source>
</reference>
<dbReference type="EMBL" id="MN696166">
    <property type="protein sequence ID" value="QGY99495.1"/>
    <property type="molecule type" value="Genomic_DNA"/>
</dbReference>